<evidence type="ECO:0000259" key="4">
    <source>
        <dbReference type="SMART" id="SM00560"/>
    </source>
</evidence>
<evidence type="ECO:0000256" key="2">
    <source>
        <dbReference type="ARBA" id="ARBA00023157"/>
    </source>
</evidence>
<dbReference type="SMART" id="SM00560">
    <property type="entry name" value="LamGL"/>
    <property type="match status" value="1"/>
</dbReference>
<gene>
    <name evidence="5" type="ORF">METZ01_LOCUS247984</name>
</gene>
<keyword evidence="3" id="KW-0812">Transmembrane</keyword>
<organism evidence="5">
    <name type="scientific">marine metagenome</name>
    <dbReference type="NCBI Taxonomy" id="408172"/>
    <lineage>
        <taxon>unclassified sequences</taxon>
        <taxon>metagenomes</taxon>
        <taxon>ecological metagenomes</taxon>
    </lineage>
</organism>
<dbReference type="EMBL" id="UINC01065450">
    <property type="protein sequence ID" value="SVB95130.1"/>
    <property type="molecule type" value="Genomic_DNA"/>
</dbReference>
<dbReference type="AlphaFoldDB" id="A0A382I653"/>
<keyword evidence="1" id="KW-0732">Signal</keyword>
<name>A0A382I653_9ZZZZ</name>
<dbReference type="InterPro" id="IPR006558">
    <property type="entry name" value="LamG-like"/>
</dbReference>
<feature type="transmembrane region" description="Helical" evidence="3">
    <location>
        <begin position="12"/>
        <end position="31"/>
    </location>
</feature>
<evidence type="ECO:0000256" key="1">
    <source>
        <dbReference type="ARBA" id="ARBA00022729"/>
    </source>
</evidence>
<evidence type="ECO:0000256" key="3">
    <source>
        <dbReference type="SAM" id="Phobius"/>
    </source>
</evidence>
<reference evidence="5" key="1">
    <citation type="submission" date="2018-05" db="EMBL/GenBank/DDBJ databases">
        <authorList>
            <person name="Lanie J.A."/>
            <person name="Ng W.-L."/>
            <person name="Kazmierczak K.M."/>
            <person name="Andrzejewski T.M."/>
            <person name="Davidsen T.M."/>
            <person name="Wayne K.J."/>
            <person name="Tettelin H."/>
            <person name="Glass J.I."/>
            <person name="Rusch D."/>
            <person name="Podicherti R."/>
            <person name="Tsui H.-C.T."/>
            <person name="Winkler M.E."/>
        </authorList>
    </citation>
    <scope>NUCLEOTIDE SEQUENCE</scope>
</reference>
<evidence type="ECO:0000313" key="5">
    <source>
        <dbReference type="EMBL" id="SVB95130.1"/>
    </source>
</evidence>
<proteinExistence type="predicted"/>
<dbReference type="InterPro" id="IPR013320">
    <property type="entry name" value="ConA-like_dom_sf"/>
</dbReference>
<keyword evidence="2" id="KW-1015">Disulfide bond</keyword>
<feature type="domain" description="LamG-like jellyroll fold" evidence="4">
    <location>
        <begin position="153"/>
        <end position="296"/>
    </location>
</feature>
<dbReference type="Pfam" id="PF13385">
    <property type="entry name" value="Laminin_G_3"/>
    <property type="match status" value="1"/>
</dbReference>
<accession>A0A382I653</accession>
<keyword evidence="3" id="KW-0472">Membrane</keyword>
<protein>
    <recommendedName>
        <fullName evidence="4">LamG-like jellyroll fold domain-containing protein</fullName>
    </recommendedName>
</protein>
<dbReference type="Gene3D" id="2.60.120.200">
    <property type="match status" value="1"/>
</dbReference>
<dbReference type="SUPFAM" id="SSF49899">
    <property type="entry name" value="Concanavalin A-like lectins/glucanases"/>
    <property type="match status" value="1"/>
</dbReference>
<sequence>MRYKKTQEGMFIALFALATVVIIGILVSYMSNWVNDMIATQTQVFFSKQAYWNTYSGMEIATSKRIASLHGVPSSPDVSFATGKITITQGAPDANGYLGGNKVSTITSTGSDLRGRSRAMKLTIGDPAVDYALLFDGNNDYVTMGDVHDVGTSDFTISTWFRYSATENTLPQLINKYNGGMGYGLEIVDDDDDGEDDGKIRAYIKNDATRIEALSSVATSKNGNWHHVAATWDRDGNLTVYLDGIAGTGVSINAQSGDDIQNALAFDIGAENNHTAQFFKGFINDVAFWTVVLNEAQVQTLFIQGYTFPATNIDIGNLSGYWNFNDQADSTDDVSSSNNKGDISGAIFTGT</sequence>
<keyword evidence="3" id="KW-1133">Transmembrane helix</keyword>